<dbReference type="InterPro" id="IPR032675">
    <property type="entry name" value="LRR_dom_sf"/>
</dbReference>
<sequence>MKILKLCSLFILLTLSMGLVPLKNENIPLTKQELTDIFPDSNFRDVIYAYFPNEDITLSKLKSLDGEFYASKENIEDLTGISTLESIDSFIFWNNNIKTLPKEILNLNSIKYINIENNYLTESNVVESLEKKSVEVDHDLNFIPSEKSQYELCSNKTNISLSKNEKINIRSLLYKSIDNYANYWEPSKELSKNCKLYIQTNNPALTTISKDGYISFTKEGTYYIIASLSENKYTSSTVIIKTVVK</sequence>
<evidence type="ECO:0000313" key="1">
    <source>
        <dbReference type="EMBL" id="MCR1824860.1"/>
    </source>
</evidence>
<gene>
    <name evidence="1" type="ORF">NSA58_18940</name>
</gene>
<proteinExistence type="predicted"/>
<name>A0A9X2MFL7_9FIRM</name>
<evidence type="ECO:0008006" key="3">
    <source>
        <dbReference type="Google" id="ProtNLM"/>
    </source>
</evidence>
<dbReference type="Proteomes" id="UP001140817">
    <property type="component" value="Unassembled WGS sequence"/>
</dbReference>
<dbReference type="SUPFAM" id="SSF52058">
    <property type="entry name" value="L domain-like"/>
    <property type="match status" value="1"/>
</dbReference>
<accession>A0A9X2MFL7</accession>
<comment type="caution">
    <text evidence="1">The sequence shown here is derived from an EMBL/GenBank/DDBJ whole genome shotgun (WGS) entry which is preliminary data.</text>
</comment>
<dbReference type="Gene3D" id="3.80.10.10">
    <property type="entry name" value="Ribonuclease Inhibitor"/>
    <property type="match status" value="1"/>
</dbReference>
<reference evidence="1" key="1">
    <citation type="submission" date="2022-07" db="EMBL/GenBank/DDBJ databases">
        <title>Enhanced cultured diversity of the mouse gut microbiota enables custom-made synthetic communities.</title>
        <authorList>
            <person name="Afrizal A."/>
        </authorList>
    </citation>
    <scope>NUCLEOTIDE SEQUENCE</scope>
    <source>
        <strain evidence="1">DSM 29186</strain>
    </source>
</reference>
<protein>
    <recommendedName>
        <fullName evidence="3">Leucine-rich repeat domain-containing protein</fullName>
    </recommendedName>
</protein>
<dbReference type="EMBL" id="JANKBY010000435">
    <property type="protein sequence ID" value="MCR1824860.1"/>
    <property type="molecule type" value="Genomic_DNA"/>
</dbReference>
<keyword evidence="2" id="KW-1185">Reference proteome</keyword>
<organism evidence="1 2">
    <name type="scientific">Terrisporobacter muris</name>
    <dbReference type="NCBI Taxonomy" id="2963284"/>
    <lineage>
        <taxon>Bacteria</taxon>
        <taxon>Bacillati</taxon>
        <taxon>Bacillota</taxon>
        <taxon>Clostridia</taxon>
        <taxon>Peptostreptococcales</taxon>
        <taxon>Peptostreptococcaceae</taxon>
        <taxon>Terrisporobacter</taxon>
    </lineage>
</organism>
<dbReference type="RefSeq" id="WP_052232774.1">
    <property type="nucleotide sequence ID" value="NZ_JANKBY010000435.1"/>
</dbReference>
<evidence type="ECO:0000313" key="2">
    <source>
        <dbReference type="Proteomes" id="UP001140817"/>
    </source>
</evidence>
<dbReference type="AlphaFoldDB" id="A0A9X2MFL7"/>